<dbReference type="Proteomes" id="UP001608902">
    <property type="component" value="Unassembled WGS sequence"/>
</dbReference>
<evidence type="ECO:0000259" key="1">
    <source>
        <dbReference type="Pfam" id="PF21031"/>
    </source>
</evidence>
<dbReference type="AlphaFoldDB" id="A0ABD6EPN1"/>
<keyword evidence="3" id="KW-1185">Reference proteome</keyword>
<evidence type="ECO:0000313" key="2">
    <source>
        <dbReference type="EMBL" id="MFH4980124.1"/>
    </source>
</evidence>
<organism evidence="2 3">
    <name type="scientific">Gnathostoma spinigerum</name>
    <dbReference type="NCBI Taxonomy" id="75299"/>
    <lineage>
        <taxon>Eukaryota</taxon>
        <taxon>Metazoa</taxon>
        <taxon>Ecdysozoa</taxon>
        <taxon>Nematoda</taxon>
        <taxon>Chromadorea</taxon>
        <taxon>Rhabditida</taxon>
        <taxon>Spirurina</taxon>
        <taxon>Gnathostomatomorpha</taxon>
        <taxon>Gnathostomatoidea</taxon>
        <taxon>Gnathostomatidae</taxon>
        <taxon>Gnathostoma</taxon>
    </lineage>
</organism>
<dbReference type="Pfam" id="PF21031">
    <property type="entry name" value="WDR54"/>
    <property type="match status" value="1"/>
</dbReference>
<evidence type="ECO:0000313" key="3">
    <source>
        <dbReference type="Proteomes" id="UP001608902"/>
    </source>
</evidence>
<dbReference type="EMBL" id="JBGFUD010005102">
    <property type="protein sequence ID" value="MFH4980124.1"/>
    <property type="molecule type" value="Genomic_DNA"/>
</dbReference>
<protein>
    <recommendedName>
        <fullName evidence="1">WD repeat-containing protein 54 beta-propeller domain-containing protein</fullName>
    </recommendedName>
</protein>
<reference evidence="2 3" key="1">
    <citation type="submission" date="2024-08" db="EMBL/GenBank/DDBJ databases">
        <title>Gnathostoma spinigerum genome.</title>
        <authorList>
            <person name="Gonzalez-Bertolin B."/>
            <person name="Monzon S."/>
            <person name="Zaballos A."/>
            <person name="Jimenez P."/>
            <person name="Dekumyoy P."/>
            <person name="Varona S."/>
            <person name="Cuesta I."/>
            <person name="Sumanam S."/>
            <person name="Adisakwattana P."/>
            <person name="Gasser R.B."/>
            <person name="Hernandez-Gonzalez A."/>
            <person name="Young N.D."/>
            <person name="Perteguer M.J."/>
        </authorList>
    </citation>
    <scope>NUCLEOTIDE SEQUENCE [LARGE SCALE GENOMIC DNA]</scope>
    <source>
        <strain evidence="2">AL3</strain>
        <tissue evidence="2">Liver</tissue>
    </source>
</reference>
<proteinExistence type="predicted"/>
<sequence length="184" mass="20575">MYEQSQEIVLSNGSVSMFPNNLSVLRHEQKHATFACVAHKNQVNTVMWDPRMEGFNCDMIPIKDGAFEKPVLVLQVKYCIPACCTSPLLVIASTCGAMVFDPTTSKMLAWNPIITSTNNPGTNERCRFTRGISSLGNSIFVETHSGDIIVFFHCTSETSLQMRRPLQVIVTVTISHYHLSYRNA</sequence>
<dbReference type="InterPro" id="IPR049546">
    <property type="entry name" value="WDR54_beta_prop"/>
</dbReference>
<comment type="caution">
    <text evidence="2">The sequence shown here is derived from an EMBL/GenBank/DDBJ whole genome shotgun (WGS) entry which is preliminary data.</text>
</comment>
<feature type="domain" description="WD repeat-containing protein 54 beta-propeller" evidence="1">
    <location>
        <begin position="8"/>
        <end position="152"/>
    </location>
</feature>
<name>A0ABD6EPN1_9BILA</name>
<accession>A0ABD6EPN1</accession>
<gene>
    <name evidence="2" type="ORF">AB6A40_006833</name>
</gene>